<proteinExistence type="predicted"/>
<reference evidence="1" key="1">
    <citation type="submission" date="2013-12" db="EMBL/GenBank/DDBJ databases">
        <title>The Genome Sequence of Aphanomyces invadans NJM9701.</title>
        <authorList>
            <consortium name="The Broad Institute Genomics Platform"/>
            <person name="Russ C."/>
            <person name="Tyler B."/>
            <person name="van West P."/>
            <person name="Dieguez-Uribeondo J."/>
            <person name="Young S.K."/>
            <person name="Zeng Q."/>
            <person name="Gargeya S."/>
            <person name="Fitzgerald M."/>
            <person name="Abouelleil A."/>
            <person name="Alvarado L."/>
            <person name="Chapman S.B."/>
            <person name="Gainer-Dewar J."/>
            <person name="Goldberg J."/>
            <person name="Griggs A."/>
            <person name="Gujja S."/>
            <person name="Hansen M."/>
            <person name="Howarth C."/>
            <person name="Imamovic A."/>
            <person name="Ireland A."/>
            <person name="Larimer J."/>
            <person name="McCowan C."/>
            <person name="Murphy C."/>
            <person name="Pearson M."/>
            <person name="Poon T.W."/>
            <person name="Priest M."/>
            <person name="Roberts A."/>
            <person name="Saif S."/>
            <person name="Shea T."/>
            <person name="Sykes S."/>
            <person name="Wortman J."/>
            <person name="Nusbaum C."/>
            <person name="Birren B."/>
        </authorList>
    </citation>
    <scope>NUCLEOTIDE SEQUENCE [LARGE SCALE GENOMIC DNA]</scope>
    <source>
        <strain evidence="1">NJM9701</strain>
    </source>
</reference>
<evidence type="ECO:0000313" key="1">
    <source>
        <dbReference type="EMBL" id="ETV96835.1"/>
    </source>
</evidence>
<dbReference type="GeneID" id="20087174"/>
<name>A0A024TRR6_9STRA</name>
<protein>
    <submittedName>
        <fullName evidence="1">Uncharacterized protein</fullName>
    </submittedName>
</protein>
<dbReference type="VEuPathDB" id="FungiDB:H310_10124"/>
<organism evidence="1">
    <name type="scientific">Aphanomyces invadans</name>
    <dbReference type="NCBI Taxonomy" id="157072"/>
    <lineage>
        <taxon>Eukaryota</taxon>
        <taxon>Sar</taxon>
        <taxon>Stramenopiles</taxon>
        <taxon>Oomycota</taxon>
        <taxon>Saprolegniomycetes</taxon>
        <taxon>Saprolegniales</taxon>
        <taxon>Verrucalvaceae</taxon>
        <taxon>Aphanomyces</taxon>
    </lineage>
</organism>
<accession>A0A024TRR6</accession>
<dbReference type="EMBL" id="KI913975">
    <property type="protein sequence ID" value="ETV96835.1"/>
    <property type="molecule type" value="Genomic_DNA"/>
</dbReference>
<dbReference type="AlphaFoldDB" id="A0A024TRR6"/>
<dbReference type="RefSeq" id="XP_008874612.1">
    <property type="nucleotide sequence ID" value="XM_008876390.1"/>
</dbReference>
<gene>
    <name evidence="1" type="ORF">H310_10124</name>
</gene>
<sequence length="106" mass="11579">MENAVGVGVAGDFYVQAYVHGHEELRWIQRAGRCVVEEGRVLVRGGRCVFVQRLAQHGSSKDLWDGNVPQRGFDTRLSDELLKKVFGEVEIGLLLSPADSVGQVGG</sequence>